<name>A0A8H8UUL8_ORBOL</name>
<accession>A0A8H8UUL8</accession>
<protein>
    <recommendedName>
        <fullName evidence="7">Rhodopsin domain-containing protein</fullName>
    </recommendedName>
</protein>
<keyword evidence="3 6" id="KW-1133">Transmembrane helix</keyword>
<dbReference type="PANTHER" id="PTHR33048:SF47">
    <property type="entry name" value="INTEGRAL MEMBRANE PROTEIN-RELATED"/>
    <property type="match status" value="1"/>
</dbReference>
<sequence length="475" mass="54197">MGSPICFNLLHSILANLLLKEPQRSLLELFKHRNQPGWTVGDNLRYKMSLNDIVDTDAVVVNSTGQTAHDLFQLRALWEILQVDGNPYITEGWLPPGLLDPEYVPLRQEGLKIGLTVAFLFGMLFTGLLVAFKIITTQKGRTTKLLFIEDWLLIMALAGWHIWDVHIRSAEGTFRLIMVVNLLTIWTYTVTRISLLLSIRRLYSGFRTRMQLLCDVLVVCKLLYCFGAFAALIFQVPRHPGVLFDIWRSTIHKARPMNPTIGICAAGLALDCLILLTPLPLVPKLKKLKRTRQVQICIIFLCGFLTITASAARLWQIISLRHVIVSDQTYYVPLLELVNYFEVVLAIVTSCLPSAKFFFRWAYNKKAFPRQRGDSRPAETSRQGFFVDTQSSEIDTWNSRSDWQSLYAITSKADLEIVPSVQQVSRSQRAVSIRTNSFALLDEWEEDDDNFYEHLQPSEAFFPSATTGLSPRPRR</sequence>
<feature type="transmembrane region" description="Helical" evidence="6">
    <location>
        <begin position="212"/>
        <end position="234"/>
    </location>
</feature>
<comment type="caution">
    <text evidence="8">The sequence shown here is derived from an EMBL/GenBank/DDBJ whole genome shotgun (WGS) entry which is preliminary data.</text>
</comment>
<keyword evidence="2 6" id="KW-0812">Transmembrane</keyword>
<evidence type="ECO:0000313" key="8">
    <source>
        <dbReference type="EMBL" id="KAF3198707.1"/>
    </source>
</evidence>
<reference evidence="8" key="1">
    <citation type="submission" date="2019-06" db="EMBL/GenBank/DDBJ databases">
        <authorList>
            <person name="Palmer J.M."/>
        </authorList>
    </citation>
    <scope>NUCLEOTIDE SEQUENCE</scope>
    <source>
        <strain evidence="8">TWF679</strain>
    </source>
</reference>
<evidence type="ECO:0000256" key="3">
    <source>
        <dbReference type="ARBA" id="ARBA00022989"/>
    </source>
</evidence>
<evidence type="ECO:0000256" key="4">
    <source>
        <dbReference type="ARBA" id="ARBA00023136"/>
    </source>
</evidence>
<feature type="transmembrane region" description="Helical" evidence="6">
    <location>
        <begin position="144"/>
        <end position="162"/>
    </location>
</feature>
<comment type="subcellular location">
    <subcellularLocation>
        <location evidence="1">Membrane</location>
        <topology evidence="1">Multi-pass membrane protein</topology>
    </subcellularLocation>
</comment>
<feature type="domain" description="Rhodopsin" evidence="7">
    <location>
        <begin position="158"/>
        <end position="359"/>
    </location>
</feature>
<dbReference type="EMBL" id="WIWT01000129">
    <property type="protein sequence ID" value="KAF3198707.1"/>
    <property type="molecule type" value="Genomic_DNA"/>
</dbReference>
<evidence type="ECO:0000313" key="9">
    <source>
        <dbReference type="Proteomes" id="UP000614610"/>
    </source>
</evidence>
<feature type="transmembrane region" description="Helical" evidence="6">
    <location>
        <begin position="260"/>
        <end position="282"/>
    </location>
</feature>
<evidence type="ECO:0000256" key="1">
    <source>
        <dbReference type="ARBA" id="ARBA00004141"/>
    </source>
</evidence>
<feature type="transmembrane region" description="Helical" evidence="6">
    <location>
        <begin position="338"/>
        <end position="359"/>
    </location>
</feature>
<dbReference type="Pfam" id="PF20684">
    <property type="entry name" value="Fung_rhodopsin"/>
    <property type="match status" value="1"/>
</dbReference>
<dbReference type="Proteomes" id="UP000614610">
    <property type="component" value="Unassembled WGS sequence"/>
</dbReference>
<dbReference type="AlphaFoldDB" id="A0A8H8UUL8"/>
<evidence type="ECO:0000259" key="7">
    <source>
        <dbReference type="Pfam" id="PF20684"/>
    </source>
</evidence>
<proteinExistence type="inferred from homology"/>
<organism evidence="8 9">
    <name type="scientific">Orbilia oligospora</name>
    <name type="common">Nematode-trapping fungus</name>
    <name type="synonym">Arthrobotrys oligospora</name>
    <dbReference type="NCBI Taxonomy" id="2813651"/>
    <lineage>
        <taxon>Eukaryota</taxon>
        <taxon>Fungi</taxon>
        <taxon>Dikarya</taxon>
        <taxon>Ascomycota</taxon>
        <taxon>Pezizomycotina</taxon>
        <taxon>Orbiliomycetes</taxon>
        <taxon>Orbiliales</taxon>
        <taxon>Orbiliaceae</taxon>
        <taxon>Orbilia</taxon>
    </lineage>
</organism>
<feature type="transmembrane region" description="Helical" evidence="6">
    <location>
        <begin position="294"/>
        <end position="318"/>
    </location>
</feature>
<feature type="transmembrane region" description="Helical" evidence="6">
    <location>
        <begin position="174"/>
        <end position="191"/>
    </location>
</feature>
<dbReference type="PANTHER" id="PTHR33048">
    <property type="entry name" value="PTH11-LIKE INTEGRAL MEMBRANE PROTEIN (AFU_ORTHOLOGUE AFUA_5G11245)"/>
    <property type="match status" value="1"/>
</dbReference>
<dbReference type="InterPro" id="IPR049326">
    <property type="entry name" value="Rhodopsin_dom_fungi"/>
</dbReference>
<feature type="transmembrane region" description="Helical" evidence="6">
    <location>
        <begin position="113"/>
        <end position="132"/>
    </location>
</feature>
<dbReference type="GO" id="GO:0016020">
    <property type="term" value="C:membrane"/>
    <property type="evidence" value="ECO:0007669"/>
    <property type="project" value="UniProtKB-SubCell"/>
</dbReference>
<dbReference type="InterPro" id="IPR052337">
    <property type="entry name" value="SAT4-like"/>
</dbReference>
<keyword evidence="4 6" id="KW-0472">Membrane</keyword>
<evidence type="ECO:0000256" key="6">
    <source>
        <dbReference type="SAM" id="Phobius"/>
    </source>
</evidence>
<dbReference type="OrthoDB" id="5416935at2759"/>
<comment type="similarity">
    <text evidence="5">Belongs to the SAT4 family.</text>
</comment>
<gene>
    <name evidence="8" type="ORF">TWF679_001798</name>
</gene>
<evidence type="ECO:0000256" key="5">
    <source>
        <dbReference type="ARBA" id="ARBA00038359"/>
    </source>
</evidence>
<evidence type="ECO:0000256" key="2">
    <source>
        <dbReference type="ARBA" id="ARBA00022692"/>
    </source>
</evidence>